<dbReference type="InterPro" id="IPR001882">
    <property type="entry name" value="Biotin_BS"/>
</dbReference>
<evidence type="ECO:0000256" key="5">
    <source>
        <dbReference type="ARBA" id="ARBA00022832"/>
    </source>
</evidence>
<feature type="domain" description="Lipoyl-binding" evidence="10">
    <location>
        <begin position="67"/>
        <end position="137"/>
    </location>
</feature>
<dbReference type="Proteomes" id="UP000441404">
    <property type="component" value="Unassembled WGS sequence"/>
</dbReference>
<dbReference type="Pfam" id="PF00364">
    <property type="entry name" value="Biotin_lipoyl"/>
    <property type="match status" value="1"/>
</dbReference>
<dbReference type="EMBL" id="WIWI01000061">
    <property type="protein sequence ID" value="MQT91432.1"/>
    <property type="molecule type" value="Genomic_DNA"/>
</dbReference>
<comment type="caution">
    <text evidence="11">The sequence shown here is derived from an EMBL/GenBank/DDBJ whole genome shotgun (WGS) entry which is preliminary data.</text>
</comment>
<evidence type="ECO:0000313" key="14">
    <source>
        <dbReference type="Proteomes" id="UP000489190"/>
    </source>
</evidence>
<protein>
    <recommendedName>
        <fullName evidence="3 9">Biotin carboxyl carrier protein of acetyl-CoA carboxylase</fullName>
    </recommendedName>
</protein>
<keyword evidence="4 9" id="KW-0444">Lipid biosynthesis</keyword>
<organism evidence="11 13">
    <name type="scientific">Pseudomonas helleri</name>
    <dbReference type="NCBI Taxonomy" id="1608996"/>
    <lineage>
        <taxon>Bacteria</taxon>
        <taxon>Pseudomonadati</taxon>
        <taxon>Pseudomonadota</taxon>
        <taxon>Gammaproteobacteria</taxon>
        <taxon>Pseudomonadales</taxon>
        <taxon>Pseudomonadaceae</taxon>
        <taxon>Pseudomonas</taxon>
    </lineage>
</organism>
<evidence type="ECO:0000256" key="9">
    <source>
        <dbReference type="RuleBase" id="RU364072"/>
    </source>
</evidence>
<dbReference type="UniPathway" id="UPA00094"/>
<name>A0A7X1W518_9PSED</name>
<dbReference type="PRINTS" id="PR01071">
    <property type="entry name" value="ACOABIOTINCC"/>
</dbReference>
<dbReference type="PANTHER" id="PTHR45266">
    <property type="entry name" value="OXALOACETATE DECARBOXYLASE ALPHA CHAIN"/>
    <property type="match status" value="1"/>
</dbReference>
<dbReference type="PANTHER" id="PTHR45266:SF3">
    <property type="entry name" value="OXALOACETATE DECARBOXYLASE ALPHA CHAIN"/>
    <property type="match status" value="1"/>
</dbReference>
<dbReference type="EMBL" id="WIWJ01000002">
    <property type="protein sequence ID" value="MQT45384.1"/>
    <property type="molecule type" value="Genomic_DNA"/>
</dbReference>
<evidence type="ECO:0000256" key="6">
    <source>
        <dbReference type="ARBA" id="ARBA00023098"/>
    </source>
</evidence>
<dbReference type="InterPro" id="IPR050709">
    <property type="entry name" value="Biotin_Carboxyl_Carrier/Decarb"/>
</dbReference>
<evidence type="ECO:0000256" key="8">
    <source>
        <dbReference type="ARBA" id="ARBA00023267"/>
    </source>
</evidence>
<evidence type="ECO:0000256" key="2">
    <source>
        <dbReference type="ARBA" id="ARBA00005194"/>
    </source>
</evidence>
<evidence type="ECO:0000256" key="1">
    <source>
        <dbReference type="ARBA" id="ARBA00003761"/>
    </source>
</evidence>
<dbReference type="GO" id="GO:0006633">
    <property type="term" value="P:fatty acid biosynthetic process"/>
    <property type="evidence" value="ECO:0007669"/>
    <property type="project" value="UniProtKB-UniPathway"/>
</dbReference>
<accession>A0A7X1W518</accession>
<keyword evidence="6 9" id="KW-0443">Lipid metabolism</keyword>
<dbReference type="GO" id="GO:0009317">
    <property type="term" value="C:acetyl-CoA carboxylase complex"/>
    <property type="evidence" value="ECO:0007669"/>
    <property type="project" value="InterPro"/>
</dbReference>
<dbReference type="InterPro" id="IPR011053">
    <property type="entry name" value="Single_hybrid_motif"/>
</dbReference>
<comment type="function">
    <text evidence="1 9">This protein is a component of the acetyl coenzyme A carboxylase complex; first, biotin carboxylase catalyzes the carboxylation of the carrier protein and then the transcarboxylase transfers the carboxyl group to form malonyl-CoA.</text>
</comment>
<evidence type="ECO:0000313" key="12">
    <source>
        <dbReference type="EMBL" id="MQT91432.1"/>
    </source>
</evidence>
<dbReference type="InterPro" id="IPR001249">
    <property type="entry name" value="AcCoA_biotinCC"/>
</dbReference>
<evidence type="ECO:0000259" key="10">
    <source>
        <dbReference type="Pfam" id="PF00364"/>
    </source>
</evidence>
<evidence type="ECO:0000256" key="3">
    <source>
        <dbReference type="ARBA" id="ARBA00017562"/>
    </source>
</evidence>
<reference evidence="13 14" key="1">
    <citation type="submission" date="2019-10" db="EMBL/GenBank/DDBJ databases">
        <title>Evaluation of single-gene subtyping targets for Pseudomonas.</title>
        <authorList>
            <person name="Reichler S.J."/>
            <person name="Orsi R.H."/>
            <person name="Wiedmann M."/>
            <person name="Martin N.H."/>
            <person name="Murphy S.I."/>
        </authorList>
    </citation>
    <scope>NUCLEOTIDE SEQUENCE [LARGE SCALE GENOMIC DNA]</scope>
    <source>
        <strain evidence="12 14">FSL R10-3254</strain>
        <strain evidence="11 13">FSL R10-3257</strain>
    </source>
</reference>
<sequence length="145" mass="15891">MHSKDLERLIDSFERSTLLELKYTQGNTKVHLGRRQQTPVSTIETPLKPAAAPVAPTPATPMDEHLIAAPMAGIVYLRPSPTKPDFTSVGSQVSEGDTLAVIEAMKLFNPLEAEFACEIVEILVADGEDVERGTPIYRARKVNHV</sequence>
<comment type="pathway">
    <text evidence="2 9">Lipid metabolism; fatty acid biosynthesis.</text>
</comment>
<dbReference type="AlphaFoldDB" id="A0A7X1W518"/>
<keyword evidence="8 9" id="KW-0092">Biotin</keyword>
<dbReference type="Gene3D" id="2.40.50.100">
    <property type="match status" value="1"/>
</dbReference>
<dbReference type="InterPro" id="IPR000089">
    <property type="entry name" value="Biotin_lipoyl"/>
</dbReference>
<dbReference type="CDD" id="cd06850">
    <property type="entry name" value="biotinyl_domain"/>
    <property type="match status" value="1"/>
</dbReference>
<dbReference type="PROSITE" id="PS00188">
    <property type="entry name" value="BIOTIN"/>
    <property type="match status" value="1"/>
</dbReference>
<keyword evidence="5 9" id="KW-0276">Fatty acid metabolism</keyword>
<evidence type="ECO:0000313" key="13">
    <source>
        <dbReference type="Proteomes" id="UP000441404"/>
    </source>
</evidence>
<dbReference type="SUPFAM" id="SSF51230">
    <property type="entry name" value="Single hybrid motif"/>
    <property type="match status" value="1"/>
</dbReference>
<dbReference type="Proteomes" id="UP000489190">
    <property type="component" value="Unassembled WGS sequence"/>
</dbReference>
<dbReference type="RefSeq" id="WP_153330150.1">
    <property type="nucleotide sequence ID" value="NZ_WIWI01000061.1"/>
</dbReference>
<proteinExistence type="predicted"/>
<evidence type="ECO:0000256" key="4">
    <source>
        <dbReference type="ARBA" id="ARBA00022516"/>
    </source>
</evidence>
<evidence type="ECO:0000313" key="11">
    <source>
        <dbReference type="EMBL" id="MQT45384.1"/>
    </source>
</evidence>
<dbReference type="GO" id="GO:0003989">
    <property type="term" value="F:acetyl-CoA carboxylase activity"/>
    <property type="evidence" value="ECO:0007669"/>
    <property type="project" value="InterPro"/>
</dbReference>
<gene>
    <name evidence="12" type="ORF">GHO39_20160</name>
    <name evidence="11" type="ORF">GHO40_01340</name>
</gene>
<keyword evidence="7 9" id="KW-0275">Fatty acid biosynthesis</keyword>
<evidence type="ECO:0000256" key="7">
    <source>
        <dbReference type="ARBA" id="ARBA00023160"/>
    </source>
</evidence>